<comment type="caution">
    <text evidence="1">The sequence shown here is derived from an EMBL/GenBank/DDBJ whole genome shotgun (WGS) entry which is preliminary data.</text>
</comment>
<sequence length="148" mass="17101">MDKISKVKMILSYQCEALRSAERKVVFKNRKSKAIRLKNKNKTIEKNFEADIERMSAFIKRATSADPRIRKEAIETDINNTIMFLDTDDISSNICLREKLQRTTSCDKSKIAKKYTEKPLFPQRKSICKGRGRNDTIALVKTGKSFFS</sequence>
<dbReference type="Proteomes" id="UP001295684">
    <property type="component" value="Unassembled WGS sequence"/>
</dbReference>
<reference evidence="1" key="1">
    <citation type="submission" date="2023-07" db="EMBL/GenBank/DDBJ databases">
        <authorList>
            <consortium name="AG Swart"/>
            <person name="Singh M."/>
            <person name="Singh A."/>
            <person name="Seah K."/>
            <person name="Emmerich C."/>
        </authorList>
    </citation>
    <scope>NUCLEOTIDE SEQUENCE</scope>
    <source>
        <strain evidence="1">DP1</strain>
    </source>
</reference>
<protein>
    <submittedName>
        <fullName evidence="1">Uncharacterized protein</fullName>
    </submittedName>
</protein>
<evidence type="ECO:0000313" key="1">
    <source>
        <dbReference type="EMBL" id="CAI2377418.1"/>
    </source>
</evidence>
<keyword evidence="2" id="KW-1185">Reference proteome</keyword>
<gene>
    <name evidence="1" type="ORF">ECRASSUSDP1_LOCUS18804</name>
</gene>
<evidence type="ECO:0000313" key="2">
    <source>
        <dbReference type="Proteomes" id="UP001295684"/>
    </source>
</evidence>
<name>A0AAD1XR94_EUPCR</name>
<organism evidence="1 2">
    <name type="scientific">Euplotes crassus</name>
    <dbReference type="NCBI Taxonomy" id="5936"/>
    <lineage>
        <taxon>Eukaryota</taxon>
        <taxon>Sar</taxon>
        <taxon>Alveolata</taxon>
        <taxon>Ciliophora</taxon>
        <taxon>Intramacronucleata</taxon>
        <taxon>Spirotrichea</taxon>
        <taxon>Hypotrichia</taxon>
        <taxon>Euplotida</taxon>
        <taxon>Euplotidae</taxon>
        <taxon>Moneuplotes</taxon>
    </lineage>
</organism>
<accession>A0AAD1XR94</accession>
<dbReference type="EMBL" id="CAMPGE010019058">
    <property type="protein sequence ID" value="CAI2377418.1"/>
    <property type="molecule type" value="Genomic_DNA"/>
</dbReference>
<proteinExistence type="predicted"/>
<dbReference type="AlphaFoldDB" id="A0AAD1XR94"/>